<feature type="transmembrane region" description="Helical" evidence="1">
    <location>
        <begin position="52"/>
        <end position="76"/>
    </location>
</feature>
<accession>F9UJN1</accession>
<protein>
    <recommendedName>
        <fullName evidence="4">Transmembrane protein</fullName>
    </recommendedName>
</protein>
<dbReference type="AlphaFoldDB" id="F9UJN1"/>
<reference evidence="2 3" key="1">
    <citation type="journal article" date="2013" name="Genome Announc.">
        <title>Genome Sequence of Mycoplasma columbinum Strain SF7.</title>
        <authorList>
            <person name="Guo Z."/>
            <person name="Xu X."/>
            <person name="Zheng Q."/>
            <person name="Li T."/>
            <person name="Kuang S."/>
            <person name="Zhang Z."/>
            <person name="Chen Y."/>
            <person name="Lu X."/>
            <person name="Zhou R."/>
            <person name="Bi D."/>
            <person name="Jin H."/>
        </authorList>
    </citation>
    <scope>NUCLEOTIDE SEQUENCE [LARGE SCALE GENOMIC DNA]</scope>
    <source>
        <strain evidence="2 3">SF7</strain>
    </source>
</reference>
<dbReference type="Proteomes" id="UP000004978">
    <property type="component" value="Unassembled WGS sequence"/>
</dbReference>
<keyword evidence="1" id="KW-0812">Transmembrane</keyword>
<gene>
    <name evidence="2" type="ORF">MCSF7_00386</name>
</gene>
<evidence type="ECO:0000313" key="3">
    <source>
        <dbReference type="Proteomes" id="UP000004978"/>
    </source>
</evidence>
<keyword evidence="1" id="KW-0472">Membrane</keyword>
<keyword evidence="3" id="KW-1185">Reference proteome</keyword>
<organism evidence="2 3">
    <name type="scientific">Mycoplasmopsis columbina SF7</name>
    <dbReference type="NCBI Taxonomy" id="1037410"/>
    <lineage>
        <taxon>Bacteria</taxon>
        <taxon>Bacillati</taxon>
        <taxon>Mycoplasmatota</taxon>
        <taxon>Mycoplasmoidales</taxon>
        <taxon>Metamycoplasmataceae</taxon>
        <taxon>Mycoplasmopsis</taxon>
    </lineage>
</organism>
<sequence length="147" mass="17226">MIIKIRKFIYLFLFTIAGILITLPNQLKFYGAGGNKEFYKIYNLNSGFENTLIGYSTVIFYFFIVLLAMLCLLTIIKKETKIYQIIKAWTFAIAVINLILWTILHFMVIPYGWTTMLLISYLFITFAILSYLILEITNFVMVRKSKN</sequence>
<feature type="transmembrane region" description="Helical" evidence="1">
    <location>
        <begin position="119"/>
        <end position="142"/>
    </location>
</feature>
<evidence type="ECO:0008006" key="4">
    <source>
        <dbReference type="Google" id="ProtNLM"/>
    </source>
</evidence>
<keyword evidence="1" id="KW-1133">Transmembrane helix</keyword>
<evidence type="ECO:0000256" key="1">
    <source>
        <dbReference type="SAM" id="Phobius"/>
    </source>
</evidence>
<dbReference type="RefSeq" id="WP_006608498.1">
    <property type="nucleotide sequence ID" value="NZ_AFXA01000008.1"/>
</dbReference>
<evidence type="ECO:0000313" key="2">
    <source>
        <dbReference type="EMBL" id="EGV00412.1"/>
    </source>
</evidence>
<name>F9UJN1_9BACT</name>
<dbReference type="STRING" id="1037410.MCSF7_00386"/>
<comment type="caution">
    <text evidence="2">The sequence shown here is derived from an EMBL/GenBank/DDBJ whole genome shotgun (WGS) entry which is preliminary data.</text>
</comment>
<feature type="transmembrane region" description="Helical" evidence="1">
    <location>
        <begin position="7"/>
        <end position="27"/>
    </location>
</feature>
<dbReference type="EMBL" id="AFXA01000008">
    <property type="protein sequence ID" value="EGV00412.1"/>
    <property type="molecule type" value="Genomic_DNA"/>
</dbReference>
<proteinExistence type="predicted"/>
<feature type="transmembrane region" description="Helical" evidence="1">
    <location>
        <begin position="88"/>
        <end position="113"/>
    </location>
</feature>